<name>A0A9Q9BZ31_9RICK</name>
<feature type="domain" description="Dihydroneopterin aldolase/epimerase" evidence="1">
    <location>
        <begin position="5"/>
        <end position="103"/>
    </location>
</feature>
<evidence type="ECO:0000259" key="1">
    <source>
        <dbReference type="SMART" id="SM00905"/>
    </source>
</evidence>
<sequence>MANIMHIRNFIIYARIGVYAWEKVIKQKVIIDIKLPINNINFIDYKALIDEITNFINVKHYDFLEDMIQCLKDFLKKKFNVITCCIKIHKPLLVSNLGAKVYVLSTIK</sequence>
<dbReference type="GO" id="GO:0004150">
    <property type="term" value="F:dihydroneopterin aldolase activity"/>
    <property type="evidence" value="ECO:0007669"/>
    <property type="project" value="InterPro"/>
</dbReference>
<evidence type="ECO:0000313" key="4">
    <source>
        <dbReference type="Proteomes" id="UP001059822"/>
    </source>
</evidence>
<dbReference type="AlphaFoldDB" id="A0A9Q9BZ31"/>
<dbReference type="EMBL" id="CP089285">
    <property type="protein sequence ID" value="UTO56308.1"/>
    <property type="molecule type" value="Genomic_DNA"/>
</dbReference>
<protein>
    <submittedName>
        <fullName evidence="2">Dihydroneopterin aldolase</fullName>
    </submittedName>
</protein>
<dbReference type="Pfam" id="PF02152">
    <property type="entry name" value="FolB"/>
    <property type="match status" value="1"/>
</dbReference>
<dbReference type="InterPro" id="IPR006157">
    <property type="entry name" value="FolB_dom"/>
</dbReference>
<evidence type="ECO:0000313" key="3">
    <source>
        <dbReference type="EMBL" id="UTO56308.1"/>
    </source>
</evidence>
<organism evidence="2 4">
    <name type="scientific">Neoehrlichia mikurensis</name>
    <dbReference type="NCBI Taxonomy" id="89586"/>
    <lineage>
        <taxon>Bacteria</taxon>
        <taxon>Pseudomonadati</taxon>
        <taxon>Pseudomonadota</taxon>
        <taxon>Alphaproteobacteria</taxon>
        <taxon>Rickettsiales</taxon>
        <taxon>Anaplasmataceae</taxon>
        <taxon>Candidatus Neoehrlichia</taxon>
    </lineage>
</organism>
<evidence type="ECO:0000313" key="5">
    <source>
        <dbReference type="Proteomes" id="UP001059985"/>
    </source>
</evidence>
<accession>A0A9Q9BZ31</accession>
<reference evidence="2" key="1">
    <citation type="journal article" date="2022" name="Microorganisms">
        <title>Assembly and Comparison of Ca. Neoehrlichia mikurensis Genomes.</title>
        <authorList>
            <person name="Azagi T."/>
            <person name="Dirks R.P."/>
            <person name="Yebra-Pimentel E.S."/>
            <person name="Schaap P.J."/>
            <person name="Koehorst J.J."/>
            <person name="Esser H.J."/>
            <person name="Sprong H."/>
        </authorList>
    </citation>
    <scope>NUCLEOTIDE SEQUENCE</scope>
    <source>
        <strain evidence="3">18-2804</strain>
        <strain evidence="2">18-2837</strain>
    </source>
</reference>
<dbReference type="SMART" id="SM00905">
    <property type="entry name" value="FolB"/>
    <property type="match status" value="1"/>
</dbReference>
<dbReference type="Proteomes" id="UP001059822">
    <property type="component" value="Chromosome"/>
</dbReference>
<gene>
    <name evidence="3" type="ORF">LUA81_04365</name>
    <name evidence="2" type="ORF">LUA82_04415</name>
</gene>
<dbReference type="EMBL" id="CP089286">
    <property type="protein sequence ID" value="UTO55389.1"/>
    <property type="molecule type" value="Genomic_DNA"/>
</dbReference>
<dbReference type="GO" id="GO:0006760">
    <property type="term" value="P:folic acid-containing compound metabolic process"/>
    <property type="evidence" value="ECO:0007669"/>
    <property type="project" value="InterPro"/>
</dbReference>
<dbReference type="Proteomes" id="UP001059985">
    <property type="component" value="Chromosome"/>
</dbReference>
<dbReference type="RefSeq" id="WP_218194072.1">
    <property type="nucleotide sequence ID" value="NZ_CP054597.1"/>
</dbReference>
<proteinExistence type="predicted"/>
<evidence type="ECO:0000313" key="2">
    <source>
        <dbReference type="EMBL" id="UTO55389.1"/>
    </source>
</evidence>
<dbReference type="NCBIfam" id="TIGR00526">
    <property type="entry name" value="folB_dom"/>
    <property type="match status" value="1"/>
</dbReference>
<keyword evidence="5" id="KW-1185">Reference proteome</keyword>